<comment type="caution">
    <text evidence="3">The sequence shown here is derived from an EMBL/GenBank/DDBJ whole genome shotgun (WGS) entry which is preliminary data.</text>
</comment>
<dbReference type="PANTHER" id="PTHR12558:SF13">
    <property type="entry name" value="CELL DIVISION CYCLE PROTEIN 27 HOMOLOG"/>
    <property type="match status" value="1"/>
</dbReference>
<reference evidence="3" key="1">
    <citation type="submission" date="2020-10" db="EMBL/GenBank/DDBJ databases">
        <authorList>
            <person name="Castelo-Branco R."/>
            <person name="Eusebio N."/>
            <person name="Adriana R."/>
            <person name="Vieira A."/>
            <person name="Brugerolle De Fraissinette N."/>
            <person name="Rezende De Castro R."/>
            <person name="Schneider M.P."/>
            <person name="Vasconcelos V."/>
            <person name="Leao P.N."/>
        </authorList>
    </citation>
    <scope>NUCLEOTIDE SEQUENCE</scope>
    <source>
        <strain evidence="3">LEGE 06105</strain>
    </source>
</reference>
<dbReference type="InterPro" id="IPR048173">
    <property type="entry name" value="Sll0314-like"/>
</dbReference>
<dbReference type="PROSITE" id="PS50005">
    <property type="entry name" value="TPR"/>
    <property type="match status" value="1"/>
</dbReference>
<evidence type="ECO:0000256" key="2">
    <source>
        <dbReference type="SAM" id="SignalP"/>
    </source>
</evidence>
<dbReference type="GO" id="GO:0031145">
    <property type="term" value="P:anaphase-promoting complex-dependent catabolic process"/>
    <property type="evidence" value="ECO:0007669"/>
    <property type="project" value="TreeGrafter"/>
</dbReference>
<dbReference type="SUPFAM" id="SSF48452">
    <property type="entry name" value="TPR-like"/>
    <property type="match status" value="1"/>
</dbReference>
<evidence type="ECO:0000313" key="4">
    <source>
        <dbReference type="Proteomes" id="UP000620559"/>
    </source>
</evidence>
<evidence type="ECO:0000256" key="1">
    <source>
        <dbReference type="PROSITE-ProRule" id="PRU00339"/>
    </source>
</evidence>
<gene>
    <name evidence="3" type="ORF">IQ247_26705</name>
</gene>
<dbReference type="SMART" id="SM00028">
    <property type="entry name" value="TPR"/>
    <property type="match status" value="2"/>
</dbReference>
<dbReference type="Proteomes" id="UP000620559">
    <property type="component" value="Unassembled WGS sequence"/>
</dbReference>
<protein>
    <submittedName>
        <fullName evidence="3">Tetratricopeptide repeat protein</fullName>
    </submittedName>
</protein>
<keyword evidence="4" id="KW-1185">Reference proteome</keyword>
<feature type="signal peptide" evidence="2">
    <location>
        <begin position="1"/>
        <end position="39"/>
    </location>
</feature>
<dbReference type="RefSeq" id="WP_193924650.1">
    <property type="nucleotide sequence ID" value="NZ_JADEWL010000147.1"/>
</dbReference>
<dbReference type="InterPro" id="IPR011990">
    <property type="entry name" value="TPR-like_helical_dom_sf"/>
</dbReference>
<sequence length="308" mass="34297">MTKKFSISRATTSKKLVHFAKAAFTSVIALSVFINPTIAADPFPRSQPRDIGDNTEAAFKAIFEKGNYQTGEKYLQQAISKEPNEPLAYAMQASLAYIKQDNQTFLTYSAKTLDTAQKLISSDPLRGNLYAAVGHFLEGAVILTREGTVSGAPKALSRLREVYKHLDKAEAISPQDPELNLIKGYMDLMLAVNLPFTNPQQAIERLEKNAGPEYLVNRGIAIAYRDLKNYPQALTYAERALKIAPDNPELYYLKAQILREQAKKQQDPQMMQQALALFNQALAKKSQLPASLVKQIESEQQGTTQNLK</sequence>
<accession>A0A8J7F5S4</accession>
<dbReference type="Pfam" id="PF13428">
    <property type="entry name" value="TPR_14"/>
    <property type="match status" value="1"/>
</dbReference>
<dbReference type="GO" id="GO:0016567">
    <property type="term" value="P:protein ubiquitination"/>
    <property type="evidence" value="ECO:0007669"/>
    <property type="project" value="TreeGrafter"/>
</dbReference>
<evidence type="ECO:0000313" key="3">
    <source>
        <dbReference type="EMBL" id="MBE9216208.1"/>
    </source>
</evidence>
<feature type="repeat" description="TPR" evidence="1">
    <location>
        <begin position="214"/>
        <end position="247"/>
    </location>
</feature>
<dbReference type="NCBIfam" id="NF041522">
    <property type="entry name" value="TPR_sll0314"/>
    <property type="match status" value="1"/>
</dbReference>
<keyword evidence="1" id="KW-0802">TPR repeat</keyword>
<proteinExistence type="predicted"/>
<keyword evidence="2" id="KW-0732">Signal</keyword>
<dbReference type="EMBL" id="JADEWL010000147">
    <property type="protein sequence ID" value="MBE9216208.1"/>
    <property type="molecule type" value="Genomic_DNA"/>
</dbReference>
<name>A0A8J7F5S4_9CYAN</name>
<dbReference type="GO" id="GO:0005737">
    <property type="term" value="C:cytoplasm"/>
    <property type="evidence" value="ECO:0007669"/>
    <property type="project" value="TreeGrafter"/>
</dbReference>
<dbReference type="PANTHER" id="PTHR12558">
    <property type="entry name" value="CELL DIVISION CYCLE 16,23,27"/>
    <property type="match status" value="1"/>
</dbReference>
<feature type="chain" id="PRO_5035186433" evidence="2">
    <location>
        <begin position="40"/>
        <end position="308"/>
    </location>
</feature>
<dbReference type="InterPro" id="IPR019734">
    <property type="entry name" value="TPR_rpt"/>
</dbReference>
<organism evidence="3 4">
    <name type="scientific">Plectonema cf. radiosum LEGE 06105</name>
    <dbReference type="NCBI Taxonomy" id="945769"/>
    <lineage>
        <taxon>Bacteria</taxon>
        <taxon>Bacillati</taxon>
        <taxon>Cyanobacteriota</taxon>
        <taxon>Cyanophyceae</taxon>
        <taxon>Oscillatoriophycideae</taxon>
        <taxon>Oscillatoriales</taxon>
        <taxon>Microcoleaceae</taxon>
        <taxon>Plectonema</taxon>
    </lineage>
</organism>
<dbReference type="AlphaFoldDB" id="A0A8J7F5S4"/>
<dbReference type="Gene3D" id="1.25.40.10">
    <property type="entry name" value="Tetratricopeptide repeat domain"/>
    <property type="match status" value="2"/>
</dbReference>
<dbReference type="GO" id="GO:0051301">
    <property type="term" value="P:cell division"/>
    <property type="evidence" value="ECO:0007669"/>
    <property type="project" value="TreeGrafter"/>
</dbReference>